<gene>
    <name evidence="2" type="ORF">UXM345_LOCUS32545</name>
    <name evidence="1" type="ORF">XDN619_LOCUS34838</name>
</gene>
<accession>A0A817A3Z4</accession>
<dbReference type="Proteomes" id="UP000663842">
    <property type="component" value="Unassembled WGS sequence"/>
</dbReference>
<dbReference type="EMBL" id="CAJNRG010017901">
    <property type="protein sequence ID" value="CAF2241764.1"/>
    <property type="molecule type" value="Genomic_DNA"/>
</dbReference>
<evidence type="ECO:0000313" key="2">
    <source>
        <dbReference type="EMBL" id="CAF4284836.1"/>
    </source>
</evidence>
<protein>
    <submittedName>
        <fullName evidence="1">Uncharacterized protein</fullName>
    </submittedName>
</protein>
<comment type="caution">
    <text evidence="1">The sequence shown here is derived from an EMBL/GenBank/DDBJ whole genome shotgun (WGS) entry which is preliminary data.</text>
</comment>
<organism evidence="1 3">
    <name type="scientific">Rotaria magnacalcarata</name>
    <dbReference type="NCBI Taxonomy" id="392030"/>
    <lineage>
        <taxon>Eukaryota</taxon>
        <taxon>Metazoa</taxon>
        <taxon>Spiralia</taxon>
        <taxon>Gnathifera</taxon>
        <taxon>Rotifera</taxon>
        <taxon>Eurotatoria</taxon>
        <taxon>Bdelloidea</taxon>
        <taxon>Philodinida</taxon>
        <taxon>Philodinidae</taxon>
        <taxon>Rotaria</taxon>
    </lineage>
</organism>
<evidence type="ECO:0000313" key="1">
    <source>
        <dbReference type="EMBL" id="CAF2241764.1"/>
    </source>
</evidence>
<dbReference type="Proteomes" id="UP000663887">
    <property type="component" value="Unassembled WGS sequence"/>
</dbReference>
<reference evidence="1" key="1">
    <citation type="submission" date="2021-02" db="EMBL/GenBank/DDBJ databases">
        <authorList>
            <person name="Nowell W R."/>
        </authorList>
    </citation>
    <scope>NUCLEOTIDE SEQUENCE</scope>
</reference>
<name>A0A817A3Z4_9BILA</name>
<dbReference type="AlphaFoldDB" id="A0A817A3Z4"/>
<evidence type="ECO:0000313" key="3">
    <source>
        <dbReference type="Proteomes" id="UP000663887"/>
    </source>
</evidence>
<dbReference type="EMBL" id="CAJOBF010010009">
    <property type="protein sequence ID" value="CAF4284836.1"/>
    <property type="molecule type" value="Genomic_DNA"/>
</dbReference>
<sequence>MNNKKETNIQEQIVTSIDNRNKSCDTKASRSDTDNTTDNSCIRNTNLSTHIDANFEAERSYVVDSSDRQNRISDVEKKIDELLSEEIYKRINVINRVHQNFEDKNEIEDHSQQEHEANDDSFDTFILHKFVPFSGKQNVSQWLDETERISMAR</sequence>
<proteinExistence type="predicted"/>